<evidence type="ECO:0000313" key="2">
    <source>
        <dbReference type="EMBL" id="WGK69646.1"/>
    </source>
</evidence>
<name>A0ABY8MI91_9SPIO</name>
<sequence>MPNKLVQRKEPGNLSNTAHTAETNANATGKFGVTNRAGRGHTGAFRGPDPSWQLLQHDLQTQLNASLVRLDSDITQRLGQHTTRKLLNNGFDLLRSSRETLQQLVEQIHTALGPDGDQNGDPSGLEFRWRFGNYRNPDRPLYVEDGYICLHLPERVILRHFLQQKHTYKIMLDLLTDHVTRYVEKVYYRIEQHWQEFRSLYTVKDDNPHPEGTSPNYSPGMAQDRIENTTQDMAQDMMMETEPPGATIPSHNIANTLLDRQDALYPTPEFHVSGSGEPLHDDTASQIAGRHRRIQQLQAIARGFWQDNFAEALRQLQADLPDRYGLNRADPAAGHSPRRAQIPFDTYYIPILNELEQHCNLPQQRQSLLQRLRKTLEQSLETNDFLVPVPAQNPQDFPQENFQTSPPIFSQNGTLQKKGTRATGSAAGTPAVKFAEAEYCEYPESRGSGYDLSNLGAGDLPDELARLTLRYATAAWLHRRESLHEEQFIAMSQRIQHFFSEVEKNTRFRWFHAGSLLLNRKLAETGQAHTPNSGSKPTTSVKALMTTDLPAPEELLRPFSPAPVDSDSGAGQRYGLPRQQNRHYEAKLLLELLQKAGVALQHRFRFRTGGHKYHKLREEMLLLRRDFLSLCHQPLYTDVGIQIAAHYRTVRNRRETYLRLEKILQEFLANNQAAG</sequence>
<gene>
    <name evidence="2" type="ORF">P0082_01940</name>
</gene>
<dbReference type="RefSeq" id="WP_326927832.1">
    <property type="nucleotide sequence ID" value="NZ_CP123443.1"/>
</dbReference>
<feature type="compositionally biased region" description="Low complexity" evidence="1">
    <location>
        <begin position="16"/>
        <end position="28"/>
    </location>
</feature>
<accession>A0ABY8MI91</accession>
<proteinExistence type="predicted"/>
<dbReference type="EMBL" id="CP123443">
    <property type="protein sequence ID" value="WGK69646.1"/>
    <property type="molecule type" value="Genomic_DNA"/>
</dbReference>
<evidence type="ECO:0000256" key="1">
    <source>
        <dbReference type="SAM" id="MobiDB-lite"/>
    </source>
</evidence>
<dbReference type="Proteomes" id="UP001228690">
    <property type="component" value="Chromosome"/>
</dbReference>
<feature type="region of interest" description="Disordered" evidence="1">
    <location>
        <begin position="1"/>
        <end position="49"/>
    </location>
</feature>
<reference evidence="2 3" key="1">
    <citation type="submission" date="2023-04" db="EMBL/GenBank/DDBJ databases">
        <title>Spirochaete genome identified in red abalone sample constitutes a novel genus.</title>
        <authorList>
            <person name="Sharma S.P."/>
            <person name="Purcell C.M."/>
            <person name="Hyde J.R."/>
            <person name="Severin A.J."/>
        </authorList>
    </citation>
    <scope>NUCLEOTIDE SEQUENCE [LARGE SCALE GENOMIC DNA]</scope>
    <source>
        <strain evidence="2 3">SP-2023</strain>
    </source>
</reference>
<keyword evidence="3" id="KW-1185">Reference proteome</keyword>
<evidence type="ECO:0000313" key="3">
    <source>
        <dbReference type="Proteomes" id="UP001228690"/>
    </source>
</evidence>
<organism evidence="2 3">
    <name type="scientific">Candidatus Haliotispira prima</name>
    <dbReference type="NCBI Taxonomy" id="3034016"/>
    <lineage>
        <taxon>Bacteria</taxon>
        <taxon>Pseudomonadati</taxon>
        <taxon>Spirochaetota</taxon>
        <taxon>Spirochaetia</taxon>
        <taxon>Spirochaetales</taxon>
        <taxon>Spirochaetaceae</taxon>
        <taxon>Candidatus Haliotispira</taxon>
    </lineage>
</organism>
<protein>
    <submittedName>
        <fullName evidence="2">Uncharacterized protein</fullName>
    </submittedName>
</protein>